<evidence type="ECO:0000313" key="2">
    <source>
        <dbReference type="EMBL" id="ESS61313.1"/>
    </source>
</evidence>
<dbReference type="AlphaFoldDB" id="V5BA96"/>
<evidence type="ECO:0008006" key="4">
    <source>
        <dbReference type="Google" id="ProtNLM"/>
    </source>
</evidence>
<proteinExistence type="predicted"/>
<evidence type="ECO:0000313" key="3">
    <source>
        <dbReference type="Proteomes" id="UP000017861"/>
    </source>
</evidence>
<dbReference type="Gene3D" id="2.120.10.10">
    <property type="match status" value="1"/>
</dbReference>
<dbReference type="Proteomes" id="UP000017861">
    <property type="component" value="Unassembled WGS sequence"/>
</dbReference>
<sequence>MGTAWAEAIGTLSGVWVNARSGVSQKESLRVDALITATIEEGKEGHAVHSERACLGEEKDHCALPLGHGQQPHVFCWTGCRGQCFKVEDRTEGLRYVILFALSLLLLPFVCG</sequence>
<comment type="caution">
    <text evidence="2">The sequence shown here is derived from an EMBL/GenBank/DDBJ whole genome shotgun (WGS) entry which is preliminary data.</text>
</comment>
<accession>V5BA96</accession>
<keyword evidence="1" id="KW-0812">Transmembrane</keyword>
<gene>
    <name evidence="2" type="ORF">TCDM_11102</name>
</gene>
<keyword evidence="1" id="KW-1133">Transmembrane helix</keyword>
<dbReference type="SUPFAM" id="SSF50939">
    <property type="entry name" value="Sialidases"/>
    <property type="match status" value="1"/>
</dbReference>
<reference evidence="2 3" key="1">
    <citation type="journal article" date="2014" name="Genome Announc.">
        <title>Trypanosoma cruzi Clone Dm28c Draft Genome Sequence.</title>
        <authorList>
            <person name="Grisard E.C."/>
            <person name="Teixeira S.M."/>
            <person name="de Almeida L.G."/>
            <person name="Stoco P.H."/>
            <person name="Gerber A.L."/>
            <person name="Talavera-Lopez C."/>
            <person name="Lima O.C."/>
            <person name="Andersson B."/>
            <person name="de Vasconcelos A.T."/>
        </authorList>
    </citation>
    <scope>NUCLEOTIDE SEQUENCE [LARGE SCALE GENOMIC DNA]</scope>
    <source>
        <strain evidence="2 3">Dm28c</strain>
    </source>
</reference>
<name>V5BA96_TRYCR</name>
<evidence type="ECO:0000256" key="1">
    <source>
        <dbReference type="SAM" id="Phobius"/>
    </source>
</evidence>
<keyword evidence="1" id="KW-0472">Membrane</keyword>
<dbReference type="VEuPathDB" id="TriTrypDB:TCDM_11102"/>
<feature type="transmembrane region" description="Helical" evidence="1">
    <location>
        <begin position="93"/>
        <end position="110"/>
    </location>
</feature>
<dbReference type="EMBL" id="AYLP01000306">
    <property type="protein sequence ID" value="ESS61313.1"/>
    <property type="molecule type" value="Genomic_DNA"/>
</dbReference>
<protein>
    <recommendedName>
        <fullName evidence="4">Trans-sialidase</fullName>
    </recommendedName>
</protein>
<organism evidence="2 3">
    <name type="scientific">Trypanosoma cruzi Dm28c</name>
    <dbReference type="NCBI Taxonomy" id="1416333"/>
    <lineage>
        <taxon>Eukaryota</taxon>
        <taxon>Discoba</taxon>
        <taxon>Euglenozoa</taxon>
        <taxon>Kinetoplastea</taxon>
        <taxon>Metakinetoplastina</taxon>
        <taxon>Trypanosomatida</taxon>
        <taxon>Trypanosomatidae</taxon>
        <taxon>Trypanosoma</taxon>
        <taxon>Schizotrypanum</taxon>
    </lineage>
</organism>
<dbReference type="InterPro" id="IPR036278">
    <property type="entry name" value="Sialidase_sf"/>
</dbReference>